<sequence length="205" mass="21802">MTIAILGAGSVGQALAGRFKAAGRSYLYGARDTAEREELAPHSALAKEAVARADMVLLAVQYPKAEAALKGAGDLTGKIVIDATNPLQMTDDWLALSVGHTSSGAEDLARRFPEARFVKCFNQTGAETLADPGRLDARPAMFVAGDDEDARAQVRDLAEACGFEAIDAGPLKTARLLEPLAMLWIEQALKRGQGRDFAFALTRAK</sequence>
<dbReference type="InterPro" id="IPR028939">
    <property type="entry name" value="P5C_Rdtase_cat_N"/>
</dbReference>
<protein>
    <submittedName>
        <fullName evidence="3">Dinucleotide-binding enzyme</fullName>
    </submittedName>
</protein>
<keyword evidence="4" id="KW-1185">Reference proteome</keyword>
<evidence type="ECO:0000313" key="4">
    <source>
        <dbReference type="Proteomes" id="UP000308054"/>
    </source>
</evidence>
<comment type="caution">
    <text evidence="3">The sequence shown here is derived from an EMBL/GenBank/DDBJ whole genome shotgun (WGS) entry which is preliminary data.</text>
</comment>
<organism evidence="3 4">
    <name type="scientific">Marinicauda algicola</name>
    <dbReference type="NCBI Taxonomy" id="2029849"/>
    <lineage>
        <taxon>Bacteria</taxon>
        <taxon>Pseudomonadati</taxon>
        <taxon>Pseudomonadota</taxon>
        <taxon>Alphaproteobacteria</taxon>
        <taxon>Maricaulales</taxon>
        <taxon>Maricaulaceae</taxon>
        <taxon>Marinicauda</taxon>
    </lineage>
</organism>
<keyword evidence="1" id="KW-0560">Oxidoreductase</keyword>
<proteinExistence type="predicted"/>
<dbReference type="AlphaFoldDB" id="A0A4S2GYY4"/>
<dbReference type="GO" id="GO:0016491">
    <property type="term" value="F:oxidoreductase activity"/>
    <property type="evidence" value="ECO:0007669"/>
    <property type="project" value="UniProtKB-KW"/>
</dbReference>
<reference evidence="3 4" key="1">
    <citation type="journal article" date="2017" name="Int. J. Syst. Evol. Microbiol.">
        <title>Marinicauda algicola sp. nov., isolated from a marine red alga Rhodosorus marinus.</title>
        <authorList>
            <person name="Jeong S.E."/>
            <person name="Jeon S.H."/>
            <person name="Chun B.H."/>
            <person name="Kim D.W."/>
            <person name="Jeon C.O."/>
        </authorList>
    </citation>
    <scope>NUCLEOTIDE SEQUENCE [LARGE SCALE GENOMIC DNA]</scope>
    <source>
        <strain evidence="3 4">JCM 31718</strain>
    </source>
</reference>
<evidence type="ECO:0000313" key="3">
    <source>
        <dbReference type="EMBL" id="TGY88346.1"/>
    </source>
</evidence>
<dbReference type="Gene3D" id="3.40.50.720">
    <property type="entry name" value="NAD(P)-binding Rossmann-like Domain"/>
    <property type="match status" value="1"/>
</dbReference>
<dbReference type="InterPro" id="IPR036291">
    <property type="entry name" value="NAD(P)-bd_dom_sf"/>
</dbReference>
<evidence type="ECO:0000259" key="2">
    <source>
        <dbReference type="Pfam" id="PF03807"/>
    </source>
</evidence>
<dbReference type="PANTHER" id="PTHR14239">
    <property type="entry name" value="DUDULIN-RELATED"/>
    <property type="match status" value="1"/>
</dbReference>
<dbReference type="Proteomes" id="UP000308054">
    <property type="component" value="Unassembled WGS sequence"/>
</dbReference>
<name>A0A4S2GYY4_9PROT</name>
<dbReference type="EMBL" id="SRXW01000003">
    <property type="protein sequence ID" value="TGY88346.1"/>
    <property type="molecule type" value="Genomic_DNA"/>
</dbReference>
<gene>
    <name evidence="3" type="ORF">E5163_11030</name>
</gene>
<accession>A0A4S2GYY4</accession>
<dbReference type="RefSeq" id="WP_135996192.1">
    <property type="nucleotide sequence ID" value="NZ_CP071057.1"/>
</dbReference>
<dbReference type="InterPro" id="IPR051267">
    <property type="entry name" value="STEAP_metalloreductase"/>
</dbReference>
<dbReference type="OrthoDB" id="5524287at2"/>
<dbReference type="SUPFAM" id="SSF51735">
    <property type="entry name" value="NAD(P)-binding Rossmann-fold domains"/>
    <property type="match status" value="1"/>
</dbReference>
<evidence type="ECO:0000256" key="1">
    <source>
        <dbReference type="ARBA" id="ARBA00023002"/>
    </source>
</evidence>
<dbReference type="Pfam" id="PF03807">
    <property type="entry name" value="F420_oxidored"/>
    <property type="match status" value="1"/>
</dbReference>
<feature type="domain" description="Pyrroline-5-carboxylate reductase catalytic N-terminal" evidence="2">
    <location>
        <begin position="2"/>
        <end position="86"/>
    </location>
</feature>